<dbReference type="PANTHER" id="PTHR43662">
    <property type="match status" value="1"/>
</dbReference>
<name>M2N1A0_BAUPA</name>
<sequence length="339" mass="36147">MAPLFIIGTVVLASVLSSTTASSVWTLNCAPLTQARLDPILAPGVWPSGHVHAAVGSTAFGQQMNGTYGALQGNATTCDKFTDHSSYWAPQLYHMRSDGLFDLLPFTGMAAYYENYTCDYNASAPGWCVGTRNPRAFPPGLKMLAGNSLRRTQNMSDPWQQAILLESGNNGEVYGMPPKLDGNQLSGHVRFPSCWDGSNLDSPDHQSHVAYPDASLGGNTQGGMCPSSHPVALINIGAEFGFALNGVTDPASLVFANGDTTGYGFHGDFYMGWENTTALRDSFAECFTNDNCPWRAFGSPTGRDPVATAMSPMVQPPYEDIGLNGPIAKLPGNNPVYSA</sequence>
<evidence type="ECO:0000313" key="3">
    <source>
        <dbReference type="EMBL" id="EMC92709.1"/>
    </source>
</evidence>
<feature type="domain" description="DUF1996" evidence="2">
    <location>
        <begin position="38"/>
        <end position="273"/>
    </location>
</feature>
<evidence type="ECO:0000313" key="4">
    <source>
        <dbReference type="Proteomes" id="UP000011761"/>
    </source>
</evidence>
<dbReference type="HOGENOM" id="CLU_014722_2_2_1"/>
<dbReference type="PANTHER" id="PTHR43662:SF3">
    <property type="entry name" value="DOMAIN PROTEIN, PUTATIVE (AFU_ORTHOLOGUE AFUA_6G11970)-RELATED"/>
    <property type="match status" value="1"/>
</dbReference>
<dbReference type="InterPro" id="IPR018535">
    <property type="entry name" value="DUF1996"/>
</dbReference>
<keyword evidence="4" id="KW-1185">Reference proteome</keyword>
<proteinExistence type="predicted"/>
<organism evidence="3 4">
    <name type="scientific">Baudoinia panamericana (strain UAMH 10762)</name>
    <name type="common">Angels' share fungus</name>
    <name type="synonym">Baudoinia compniacensis (strain UAMH 10762)</name>
    <dbReference type="NCBI Taxonomy" id="717646"/>
    <lineage>
        <taxon>Eukaryota</taxon>
        <taxon>Fungi</taxon>
        <taxon>Dikarya</taxon>
        <taxon>Ascomycota</taxon>
        <taxon>Pezizomycotina</taxon>
        <taxon>Dothideomycetes</taxon>
        <taxon>Dothideomycetidae</taxon>
        <taxon>Mycosphaerellales</taxon>
        <taxon>Teratosphaeriaceae</taxon>
        <taxon>Baudoinia</taxon>
    </lineage>
</organism>
<dbReference type="Proteomes" id="UP000011761">
    <property type="component" value="Unassembled WGS sequence"/>
</dbReference>
<feature type="chain" id="PRO_5004021405" description="DUF1996 domain-containing protein" evidence="1">
    <location>
        <begin position="22"/>
        <end position="339"/>
    </location>
</feature>
<dbReference type="GeneID" id="19113290"/>
<dbReference type="AlphaFoldDB" id="M2N1A0"/>
<evidence type="ECO:0000259" key="2">
    <source>
        <dbReference type="Pfam" id="PF09362"/>
    </source>
</evidence>
<dbReference type="KEGG" id="bcom:BAUCODRAFT_37611"/>
<feature type="signal peptide" evidence="1">
    <location>
        <begin position="1"/>
        <end position="21"/>
    </location>
</feature>
<dbReference type="Pfam" id="PF09362">
    <property type="entry name" value="DUF1996"/>
    <property type="match status" value="1"/>
</dbReference>
<dbReference type="OrthoDB" id="74764at2759"/>
<dbReference type="eggNOG" id="KOG4157">
    <property type="taxonomic scope" value="Eukaryota"/>
</dbReference>
<accession>M2N1A0</accession>
<dbReference type="STRING" id="717646.M2N1A0"/>
<dbReference type="RefSeq" id="XP_007679795.1">
    <property type="nucleotide sequence ID" value="XM_007681605.1"/>
</dbReference>
<gene>
    <name evidence="3" type="ORF">BAUCODRAFT_37611</name>
</gene>
<protein>
    <recommendedName>
        <fullName evidence="2">DUF1996 domain-containing protein</fullName>
    </recommendedName>
</protein>
<reference evidence="3 4" key="1">
    <citation type="journal article" date="2012" name="PLoS Pathog.">
        <title>Diverse lifestyles and strategies of plant pathogenesis encoded in the genomes of eighteen Dothideomycetes fungi.</title>
        <authorList>
            <person name="Ohm R.A."/>
            <person name="Feau N."/>
            <person name="Henrissat B."/>
            <person name="Schoch C.L."/>
            <person name="Horwitz B.A."/>
            <person name="Barry K.W."/>
            <person name="Condon B.J."/>
            <person name="Copeland A.C."/>
            <person name="Dhillon B."/>
            <person name="Glaser F."/>
            <person name="Hesse C.N."/>
            <person name="Kosti I."/>
            <person name="LaButti K."/>
            <person name="Lindquist E.A."/>
            <person name="Lucas S."/>
            <person name="Salamov A.A."/>
            <person name="Bradshaw R.E."/>
            <person name="Ciuffetti L."/>
            <person name="Hamelin R.C."/>
            <person name="Kema G.H.J."/>
            <person name="Lawrence C."/>
            <person name="Scott J.A."/>
            <person name="Spatafora J.W."/>
            <person name="Turgeon B.G."/>
            <person name="de Wit P.J.G.M."/>
            <person name="Zhong S."/>
            <person name="Goodwin S.B."/>
            <person name="Grigoriev I.V."/>
        </authorList>
    </citation>
    <scope>NUCLEOTIDE SEQUENCE [LARGE SCALE GENOMIC DNA]</scope>
    <source>
        <strain evidence="3 4">UAMH 10762</strain>
    </source>
</reference>
<dbReference type="OMA" id="EFENSAI"/>
<evidence type="ECO:0000256" key="1">
    <source>
        <dbReference type="SAM" id="SignalP"/>
    </source>
</evidence>
<dbReference type="EMBL" id="KB445561">
    <property type="protein sequence ID" value="EMC92709.1"/>
    <property type="molecule type" value="Genomic_DNA"/>
</dbReference>
<keyword evidence="1" id="KW-0732">Signal</keyword>